<proteinExistence type="predicted"/>
<feature type="non-terminal residue" evidence="1">
    <location>
        <position position="58"/>
    </location>
</feature>
<dbReference type="AlphaFoldDB" id="A0AAV1RGG9"/>
<dbReference type="EMBL" id="CAWUPB010000994">
    <property type="protein sequence ID" value="CAK7335555.1"/>
    <property type="molecule type" value="Genomic_DNA"/>
</dbReference>
<protein>
    <submittedName>
        <fullName evidence="1">Uncharacterized protein</fullName>
    </submittedName>
</protein>
<gene>
    <name evidence="1" type="ORF">DCAF_LOCUS10550</name>
</gene>
<evidence type="ECO:0000313" key="1">
    <source>
        <dbReference type="EMBL" id="CAK7335555.1"/>
    </source>
</evidence>
<organism evidence="1 2">
    <name type="scientific">Dovyalis caffra</name>
    <dbReference type="NCBI Taxonomy" id="77055"/>
    <lineage>
        <taxon>Eukaryota</taxon>
        <taxon>Viridiplantae</taxon>
        <taxon>Streptophyta</taxon>
        <taxon>Embryophyta</taxon>
        <taxon>Tracheophyta</taxon>
        <taxon>Spermatophyta</taxon>
        <taxon>Magnoliopsida</taxon>
        <taxon>eudicotyledons</taxon>
        <taxon>Gunneridae</taxon>
        <taxon>Pentapetalae</taxon>
        <taxon>rosids</taxon>
        <taxon>fabids</taxon>
        <taxon>Malpighiales</taxon>
        <taxon>Salicaceae</taxon>
        <taxon>Flacourtieae</taxon>
        <taxon>Dovyalis</taxon>
    </lineage>
</organism>
<evidence type="ECO:0000313" key="2">
    <source>
        <dbReference type="Proteomes" id="UP001314170"/>
    </source>
</evidence>
<name>A0AAV1RGG9_9ROSI</name>
<sequence length="58" mass="6834">MLKSIKNVWPICPLHHQYIRVIRPIIEYLITYATTSEIPFFNNPKLSYPNIYLKASLA</sequence>
<comment type="caution">
    <text evidence="1">The sequence shown here is derived from an EMBL/GenBank/DDBJ whole genome shotgun (WGS) entry which is preliminary data.</text>
</comment>
<keyword evidence="2" id="KW-1185">Reference proteome</keyword>
<dbReference type="Proteomes" id="UP001314170">
    <property type="component" value="Unassembled WGS sequence"/>
</dbReference>
<reference evidence="1 2" key="1">
    <citation type="submission" date="2024-01" db="EMBL/GenBank/DDBJ databases">
        <authorList>
            <person name="Waweru B."/>
        </authorList>
    </citation>
    <scope>NUCLEOTIDE SEQUENCE [LARGE SCALE GENOMIC DNA]</scope>
</reference>
<accession>A0AAV1RGG9</accession>